<dbReference type="EMBL" id="CP091139">
    <property type="protein sequence ID" value="UUT35562.1"/>
    <property type="molecule type" value="Genomic_DNA"/>
</dbReference>
<dbReference type="InterPro" id="IPR036397">
    <property type="entry name" value="RNaseH_sf"/>
</dbReference>
<sequence>MPLDFTAIDFETANSSSASACAVGLARVRGGRIVARAGWLIRPPAGHDRFFEVNIGIHGIRPHDVADAKGWSEQLGDIAAFAGADVLVAHNAGFDMTVIRRACEATGDPVPPYRYLCSLQLARKAFDLPSYRLPLVAAEAGFADFPHHDATADAVACAHIVIEAARRAGAADIDDLAGMHAVRVQTIGPLAQHPEPVFAVA</sequence>
<organism evidence="2 3">
    <name type="scientific">Microbacterium elymi</name>
    <dbReference type="NCBI Taxonomy" id="2909587"/>
    <lineage>
        <taxon>Bacteria</taxon>
        <taxon>Bacillati</taxon>
        <taxon>Actinomycetota</taxon>
        <taxon>Actinomycetes</taxon>
        <taxon>Micrococcales</taxon>
        <taxon>Microbacteriaceae</taxon>
        <taxon>Microbacterium</taxon>
    </lineage>
</organism>
<keyword evidence="2" id="KW-0378">Hydrolase</keyword>
<evidence type="ECO:0000259" key="1">
    <source>
        <dbReference type="SMART" id="SM00479"/>
    </source>
</evidence>
<dbReference type="Gene3D" id="3.30.420.10">
    <property type="entry name" value="Ribonuclease H-like superfamily/Ribonuclease H"/>
    <property type="match status" value="1"/>
</dbReference>
<reference evidence="2" key="1">
    <citation type="submission" date="2022-01" db="EMBL/GenBank/DDBJ databases">
        <title>Microbacterium eymi and Microbacterium rhizovicinus sp. nov., isolated from the rhizospheric soil of Elymus tsukushiensis, a plant native to the Dokdo Islands, Republic of Korea.</title>
        <authorList>
            <person name="Hwang Y.J."/>
        </authorList>
    </citation>
    <scope>NUCLEOTIDE SEQUENCE</scope>
    <source>
        <strain evidence="2">KUDC0405</strain>
    </source>
</reference>
<accession>A0ABY5NK57</accession>
<dbReference type="InterPro" id="IPR012337">
    <property type="entry name" value="RNaseH-like_sf"/>
</dbReference>
<dbReference type="RefSeq" id="WP_259612170.1">
    <property type="nucleotide sequence ID" value="NZ_CP091139.2"/>
</dbReference>
<keyword evidence="2" id="KW-0540">Nuclease</keyword>
<feature type="domain" description="Exonuclease" evidence="1">
    <location>
        <begin position="4"/>
        <end position="170"/>
    </location>
</feature>
<dbReference type="SUPFAM" id="SSF53098">
    <property type="entry name" value="Ribonuclease H-like"/>
    <property type="match status" value="1"/>
</dbReference>
<dbReference type="Pfam" id="PF00929">
    <property type="entry name" value="RNase_T"/>
    <property type="match status" value="1"/>
</dbReference>
<dbReference type="InterPro" id="IPR013520">
    <property type="entry name" value="Ribonucl_H"/>
</dbReference>
<evidence type="ECO:0000313" key="3">
    <source>
        <dbReference type="Proteomes" id="UP001054811"/>
    </source>
</evidence>
<dbReference type="Proteomes" id="UP001054811">
    <property type="component" value="Chromosome"/>
</dbReference>
<proteinExistence type="predicted"/>
<dbReference type="PANTHER" id="PTHR30231:SF42">
    <property type="entry name" value="EXONUCLEASE"/>
    <property type="match status" value="1"/>
</dbReference>
<protein>
    <submittedName>
        <fullName evidence="2">Exonuclease domain-containing protein</fullName>
    </submittedName>
</protein>
<dbReference type="SMART" id="SM00479">
    <property type="entry name" value="EXOIII"/>
    <property type="match status" value="1"/>
</dbReference>
<dbReference type="GO" id="GO:0004527">
    <property type="term" value="F:exonuclease activity"/>
    <property type="evidence" value="ECO:0007669"/>
    <property type="project" value="UniProtKB-KW"/>
</dbReference>
<evidence type="ECO:0000313" key="2">
    <source>
        <dbReference type="EMBL" id="UUT35562.1"/>
    </source>
</evidence>
<dbReference type="PANTHER" id="PTHR30231">
    <property type="entry name" value="DNA POLYMERASE III SUBUNIT EPSILON"/>
    <property type="match status" value="1"/>
</dbReference>
<keyword evidence="2" id="KW-0269">Exonuclease</keyword>
<gene>
    <name evidence="2" type="ORF">L2X98_19735</name>
</gene>
<keyword evidence="3" id="KW-1185">Reference proteome</keyword>
<name>A0ABY5NK57_9MICO</name>